<dbReference type="PANTHER" id="PTHR10151">
    <property type="entry name" value="ECTONUCLEOTIDE PYROPHOSPHATASE/PHOSPHODIESTERASE"/>
    <property type="match status" value="1"/>
</dbReference>
<organism evidence="2 3">
    <name type="scientific">Adhaeribacter pallidiroseus</name>
    <dbReference type="NCBI Taxonomy" id="2072847"/>
    <lineage>
        <taxon>Bacteria</taxon>
        <taxon>Pseudomonadati</taxon>
        <taxon>Bacteroidota</taxon>
        <taxon>Cytophagia</taxon>
        <taxon>Cytophagales</taxon>
        <taxon>Hymenobacteraceae</taxon>
        <taxon>Adhaeribacter</taxon>
    </lineage>
</organism>
<comment type="caution">
    <text evidence="2">The sequence shown here is derived from an EMBL/GenBank/DDBJ whole genome shotgun (WGS) entry which is preliminary data.</text>
</comment>
<proteinExistence type="predicted"/>
<evidence type="ECO:0000313" key="2">
    <source>
        <dbReference type="EMBL" id="RDC61840.1"/>
    </source>
</evidence>
<dbReference type="PANTHER" id="PTHR10151:SF120">
    <property type="entry name" value="BIS(5'-ADENOSYL)-TRIPHOSPHATASE"/>
    <property type="match status" value="1"/>
</dbReference>
<dbReference type="InterPro" id="IPR002591">
    <property type="entry name" value="Phosphodiest/P_Trfase"/>
</dbReference>
<sequence length="413" mass="47053">MKVKQYYKYLLFLIFLGATSFVQAQTKQKKVVFIIVDGISADVLEKLNTPNLKKIAAVGGYTRAHVGGEKGGYSETPTISAVGYNSLLTGTWVNKHNVPDNKIADPNYYYPTIFRFFETQYPNKKTAIFSTWLDNRTKLVGENLPQTQNMQLDYHQDGFELDTVKFPHDKESHYIHQIDEHVVTEAARYIQAEAPDLSWVYLEYPDDMGHRYGDGEKYYQAIETADAQIGRIWQAIENRQKNYPEDWLIVITTDHGRDAQGKHHGGQSDRERTTWITTNAQDLNAHFKQNPGVVDIMPSIARFLNISISRANEIEVDGVPFIGNVSVAQPTAVYQNGKLNLSWQVLDPKGDVKIWVTRTNNYKTGGKDDYQLLQTVSVKSGKATLDVTSMPSDFYKIVLETPFNKVNRWIVVR</sequence>
<dbReference type="SUPFAM" id="SSF53649">
    <property type="entry name" value="Alkaline phosphatase-like"/>
    <property type="match status" value="1"/>
</dbReference>
<reference evidence="2 3" key="1">
    <citation type="submission" date="2018-04" db="EMBL/GenBank/DDBJ databases">
        <title>Adhaeribacter sp. HMF7616 genome sequencing and assembly.</title>
        <authorList>
            <person name="Kang H."/>
            <person name="Kang J."/>
            <person name="Cha I."/>
            <person name="Kim H."/>
            <person name="Joh K."/>
        </authorList>
    </citation>
    <scope>NUCLEOTIDE SEQUENCE [LARGE SCALE GENOMIC DNA]</scope>
    <source>
        <strain evidence="2 3">HMF7616</strain>
    </source>
</reference>
<feature type="signal peptide" evidence="1">
    <location>
        <begin position="1"/>
        <end position="24"/>
    </location>
</feature>
<feature type="chain" id="PRO_5016638482" description="Nucleotide pyrophosphatase" evidence="1">
    <location>
        <begin position="25"/>
        <end position="413"/>
    </location>
</feature>
<dbReference type="AlphaFoldDB" id="A0A369QBX2"/>
<evidence type="ECO:0000256" key="1">
    <source>
        <dbReference type="SAM" id="SignalP"/>
    </source>
</evidence>
<evidence type="ECO:0008006" key="4">
    <source>
        <dbReference type="Google" id="ProtNLM"/>
    </source>
</evidence>
<dbReference type="Gene3D" id="3.40.720.10">
    <property type="entry name" value="Alkaline Phosphatase, subunit A"/>
    <property type="match status" value="1"/>
</dbReference>
<accession>A0A369QBX2</accession>
<name>A0A369QBX2_9BACT</name>
<dbReference type="OrthoDB" id="279982at2"/>
<dbReference type="EMBL" id="QASA01000001">
    <property type="protein sequence ID" value="RDC61840.1"/>
    <property type="molecule type" value="Genomic_DNA"/>
</dbReference>
<keyword evidence="3" id="KW-1185">Reference proteome</keyword>
<evidence type="ECO:0000313" key="3">
    <source>
        <dbReference type="Proteomes" id="UP000253919"/>
    </source>
</evidence>
<dbReference type="GO" id="GO:0016787">
    <property type="term" value="F:hydrolase activity"/>
    <property type="evidence" value="ECO:0007669"/>
    <property type="project" value="UniProtKB-ARBA"/>
</dbReference>
<dbReference type="InterPro" id="IPR017850">
    <property type="entry name" value="Alkaline_phosphatase_core_sf"/>
</dbReference>
<dbReference type="Pfam" id="PF01663">
    <property type="entry name" value="Phosphodiest"/>
    <property type="match status" value="1"/>
</dbReference>
<gene>
    <name evidence="2" type="ORF">AHMF7616_00429</name>
</gene>
<dbReference type="Proteomes" id="UP000253919">
    <property type="component" value="Unassembled WGS sequence"/>
</dbReference>
<protein>
    <recommendedName>
        <fullName evidence="4">Nucleotide pyrophosphatase</fullName>
    </recommendedName>
</protein>
<keyword evidence="1" id="KW-0732">Signal</keyword>
<dbReference type="RefSeq" id="WP_115371366.1">
    <property type="nucleotide sequence ID" value="NZ_QASA01000001.1"/>
</dbReference>